<evidence type="ECO:0000313" key="3">
    <source>
        <dbReference type="Proteomes" id="UP000383932"/>
    </source>
</evidence>
<dbReference type="Proteomes" id="UP000383932">
    <property type="component" value="Unassembled WGS sequence"/>
</dbReference>
<feature type="region of interest" description="Disordered" evidence="1">
    <location>
        <begin position="32"/>
        <end position="78"/>
    </location>
</feature>
<dbReference type="AlphaFoldDB" id="A0A5N5QMW8"/>
<feature type="compositionally biased region" description="Basic and acidic residues" evidence="1">
    <location>
        <begin position="44"/>
        <end position="55"/>
    </location>
</feature>
<gene>
    <name evidence="2" type="ORF">CTheo_3427</name>
</gene>
<proteinExistence type="predicted"/>
<evidence type="ECO:0000313" key="2">
    <source>
        <dbReference type="EMBL" id="KAB5593125.1"/>
    </source>
</evidence>
<name>A0A5N5QMW8_9AGAM</name>
<sequence>MRVRKTNKWAKVVIPCPNCGCGCDVELGDSDEDEIISISSDSEPEPKRPRRDAAAKEPASPTSSLDIKIEPKEEPPSQSNIQAFFSQYSTFEYNPSQPVMSEFERMCKIIDFKPFKSSQAEARKGMKDAMTKDFNALYGTDVNDLGAWQSLCRVLQFPTIPDNLVECQELVQATHVNIVDLVDTKLTGDPVIHFNSERELSIYTKSTRKFFPRDNINAGNLLRFLLRHIFCPTDADRSKVEPLLNT</sequence>
<dbReference type="PANTHER" id="PTHR38846:SF1">
    <property type="entry name" value="C3H1-TYPE DOMAIN-CONTAINING PROTEIN"/>
    <property type="match status" value="1"/>
</dbReference>
<accession>A0A5N5QMW8</accession>
<organism evidence="2 3">
    <name type="scientific">Ceratobasidium theobromae</name>
    <dbReference type="NCBI Taxonomy" id="1582974"/>
    <lineage>
        <taxon>Eukaryota</taxon>
        <taxon>Fungi</taxon>
        <taxon>Dikarya</taxon>
        <taxon>Basidiomycota</taxon>
        <taxon>Agaricomycotina</taxon>
        <taxon>Agaricomycetes</taxon>
        <taxon>Cantharellales</taxon>
        <taxon>Ceratobasidiaceae</taxon>
        <taxon>Ceratobasidium</taxon>
    </lineage>
</organism>
<dbReference type="PANTHER" id="PTHR38846">
    <property type="entry name" value="C3H1-TYPE DOMAIN-CONTAINING PROTEIN"/>
    <property type="match status" value="1"/>
</dbReference>
<dbReference type="EMBL" id="SSOP01000045">
    <property type="protein sequence ID" value="KAB5593125.1"/>
    <property type="molecule type" value="Genomic_DNA"/>
</dbReference>
<reference evidence="2 3" key="1">
    <citation type="journal article" date="2019" name="Fungal Biol. Biotechnol.">
        <title>Draft genome sequence of fastidious pathogen Ceratobasidium theobromae, which causes vascular-streak dieback in Theobroma cacao.</title>
        <authorList>
            <person name="Ali S.S."/>
            <person name="Asman A."/>
            <person name="Shao J."/>
            <person name="Firmansyah A.P."/>
            <person name="Susilo A.W."/>
            <person name="Rosmana A."/>
            <person name="McMahon P."/>
            <person name="Junaid M."/>
            <person name="Guest D."/>
            <person name="Kheng T.Y."/>
            <person name="Meinhardt L.W."/>
            <person name="Bailey B.A."/>
        </authorList>
    </citation>
    <scope>NUCLEOTIDE SEQUENCE [LARGE SCALE GENOMIC DNA]</scope>
    <source>
        <strain evidence="2 3">CT2</strain>
    </source>
</reference>
<evidence type="ECO:0000256" key="1">
    <source>
        <dbReference type="SAM" id="MobiDB-lite"/>
    </source>
</evidence>
<keyword evidence="3" id="KW-1185">Reference proteome</keyword>
<protein>
    <submittedName>
        <fullName evidence="2">Uncharacterized protein</fullName>
    </submittedName>
</protein>
<dbReference type="OrthoDB" id="6105938at2759"/>
<comment type="caution">
    <text evidence="2">The sequence shown here is derived from an EMBL/GenBank/DDBJ whole genome shotgun (WGS) entry which is preliminary data.</text>
</comment>